<keyword evidence="5" id="KW-1185">Reference proteome</keyword>
<dbReference type="CDD" id="cd18186">
    <property type="entry name" value="BTB_POZ_ZBTB_KLHL-like"/>
    <property type="match status" value="1"/>
</dbReference>
<sequence>MTYNSWSDLSKDLSSLLENDDNDNDYNVIIKVGKKEFHAHSNILRSRCSYFRNALSNKWSNNEKNKIILSKPNMRPEVFSVILKYIYSGSLNFDESSPQITLEILVASDEFIILEKLIDPIQTYIIEKQSEWLQLNIINSLNVACQNDHFTRLRNHIIKFVCKKPYLLFRSIDFPQLEKSALIYILKEDDLELKEIEIWENIINWGVANNNPKLSQDRTKWTDNDLLALKNTLCDFIPFIRFFHMPSNYYDELMRTPLEIILPKRLKKNVRKYHLDPHVINIQILPPRISDPKRITWRMEEAIRERGRQFDSNIINFNDINRIAGWIDYRWEPYSYQENPFEFKLLLRGSRDGFDVDTFHNLCDNKGATIIVVKVQGSRKIIGGYNPINWGKGKIIGHDYYGRIIYQDYKCYTSNSFLFSIKDLNGPTLSRVNSSIESIYWNGNKGPYFGSDLCMKNSSIWNSTHRFYEHRIIWDETFFAEDYEVFQVSIKNHEIRRKQMFENVDYKGIFCASSNISFVMFLYYSFFTSFKVYILTLVGQLIVNWVLSYYQCYYQERLLDKVFYVDIALKLVPPILAIAIIFSGITYIYSLITTPIGLIGVFIFSIFICAKKSSNPYGHLNYRY</sequence>
<evidence type="ECO:0008006" key="6">
    <source>
        <dbReference type="Google" id="ProtNLM"/>
    </source>
</evidence>
<dbReference type="PROSITE" id="PS51886">
    <property type="entry name" value="TLDC"/>
    <property type="match status" value="1"/>
</dbReference>
<organism evidence="4 5">
    <name type="scientific">Glomus cerebriforme</name>
    <dbReference type="NCBI Taxonomy" id="658196"/>
    <lineage>
        <taxon>Eukaryota</taxon>
        <taxon>Fungi</taxon>
        <taxon>Fungi incertae sedis</taxon>
        <taxon>Mucoromycota</taxon>
        <taxon>Glomeromycotina</taxon>
        <taxon>Glomeromycetes</taxon>
        <taxon>Glomerales</taxon>
        <taxon>Glomeraceae</taxon>
        <taxon>Glomus</taxon>
    </lineage>
</organism>
<dbReference type="InterPro" id="IPR006571">
    <property type="entry name" value="TLDc_dom"/>
</dbReference>
<proteinExistence type="predicted"/>
<evidence type="ECO:0000259" key="2">
    <source>
        <dbReference type="PROSITE" id="PS50097"/>
    </source>
</evidence>
<reference evidence="4 5" key="1">
    <citation type="submission" date="2018-06" db="EMBL/GenBank/DDBJ databases">
        <title>Comparative genomics reveals the genomic features of Rhizophagus irregularis, R. cerebriforme, R. diaphanum and Gigaspora rosea, and their symbiotic lifestyle signature.</title>
        <authorList>
            <person name="Morin E."/>
            <person name="San Clemente H."/>
            <person name="Chen E.C.H."/>
            <person name="De La Providencia I."/>
            <person name="Hainaut M."/>
            <person name="Kuo A."/>
            <person name="Kohler A."/>
            <person name="Murat C."/>
            <person name="Tang N."/>
            <person name="Roy S."/>
            <person name="Loubradou J."/>
            <person name="Henrissat B."/>
            <person name="Grigoriev I.V."/>
            <person name="Corradi N."/>
            <person name="Roux C."/>
            <person name="Martin F.M."/>
        </authorList>
    </citation>
    <scope>NUCLEOTIDE SEQUENCE [LARGE SCALE GENOMIC DNA]</scope>
    <source>
        <strain evidence="4 5">DAOM 227022</strain>
    </source>
</reference>
<feature type="transmembrane region" description="Helical" evidence="1">
    <location>
        <begin position="532"/>
        <end position="550"/>
    </location>
</feature>
<dbReference type="InterPro" id="IPR000210">
    <property type="entry name" value="BTB/POZ_dom"/>
</dbReference>
<evidence type="ECO:0000313" key="5">
    <source>
        <dbReference type="Proteomes" id="UP000265703"/>
    </source>
</evidence>
<keyword evidence="1" id="KW-1133">Transmembrane helix</keyword>
<evidence type="ECO:0000313" key="4">
    <source>
        <dbReference type="EMBL" id="RIA99537.1"/>
    </source>
</evidence>
<dbReference type="Gene3D" id="3.30.710.10">
    <property type="entry name" value="Potassium Channel Kv1.1, Chain A"/>
    <property type="match status" value="1"/>
</dbReference>
<keyword evidence="1" id="KW-0812">Transmembrane</keyword>
<feature type="domain" description="TLDc" evidence="3">
    <location>
        <begin position="313"/>
        <end position="489"/>
    </location>
</feature>
<dbReference type="Gene3D" id="1.25.40.420">
    <property type="match status" value="1"/>
</dbReference>
<feature type="domain" description="BTB" evidence="2">
    <location>
        <begin position="26"/>
        <end position="95"/>
    </location>
</feature>
<accession>A0A397TSW5</accession>
<dbReference type="Pfam" id="PF07534">
    <property type="entry name" value="TLD"/>
    <property type="match status" value="1"/>
</dbReference>
<dbReference type="EMBL" id="QKYT01000003">
    <property type="protein sequence ID" value="RIA99537.1"/>
    <property type="molecule type" value="Genomic_DNA"/>
</dbReference>
<dbReference type="Pfam" id="PF00651">
    <property type="entry name" value="BTB"/>
    <property type="match status" value="1"/>
</dbReference>
<name>A0A397TSW5_9GLOM</name>
<dbReference type="InterPro" id="IPR011333">
    <property type="entry name" value="SKP1/BTB/POZ_sf"/>
</dbReference>
<dbReference type="SMART" id="SM00225">
    <property type="entry name" value="BTB"/>
    <property type="match status" value="1"/>
</dbReference>
<dbReference type="OrthoDB" id="2439862at2759"/>
<gene>
    <name evidence="4" type="ORF">C1645_869917</name>
</gene>
<keyword evidence="1" id="KW-0472">Membrane</keyword>
<dbReference type="GO" id="GO:0005737">
    <property type="term" value="C:cytoplasm"/>
    <property type="evidence" value="ECO:0007669"/>
    <property type="project" value="TreeGrafter"/>
</dbReference>
<dbReference type="PANTHER" id="PTHR46306:SF1">
    <property type="entry name" value="BTB_POZ DOMAIN-CONTAINING PROTEIN 9"/>
    <property type="match status" value="1"/>
</dbReference>
<dbReference type="PANTHER" id="PTHR46306">
    <property type="entry name" value="BTB/POZ DOMAIN-CONTAINING PROTEIN 9"/>
    <property type="match status" value="1"/>
</dbReference>
<evidence type="ECO:0000256" key="1">
    <source>
        <dbReference type="SAM" id="Phobius"/>
    </source>
</evidence>
<feature type="transmembrane region" description="Helical" evidence="1">
    <location>
        <begin position="562"/>
        <end position="582"/>
    </location>
</feature>
<dbReference type="Proteomes" id="UP000265703">
    <property type="component" value="Unassembled WGS sequence"/>
</dbReference>
<dbReference type="InterPro" id="IPR052407">
    <property type="entry name" value="BTB_POZ_domain_cont_9"/>
</dbReference>
<protein>
    <recommendedName>
        <fullName evidence="6">BTB domain-containing protein</fullName>
    </recommendedName>
</protein>
<dbReference type="PROSITE" id="PS50097">
    <property type="entry name" value="BTB"/>
    <property type="match status" value="1"/>
</dbReference>
<feature type="transmembrane region" description="Helical" evidence="1">
    <location>
        <begin position="588"/>
        <end position="610"/>
    </location>
</feature>
<comment type="caution">
    <text evidence="4">The sequence shown here is derived from an EMBL/GenBank/DDBJ whole genome shotgun (WGS) entry which is preliminary data.</text>
</comment>
<evidence type="ECO:0000259" key="3">
    <source>
        <dbReference type="PROSITE" id="PS51886"/>
    </source>
</evidence>
<dbReference type="SUPFAM" id="SSF54695">
    <property type="entry name" value="POZ domain"/>
    <property type="match status" value="1"/>
</dbReference>
<dbReference type="AlphaFoldDB" id="A0A397TSW5"/>